<protein>
    <recommendedName>
        <fullName evidence="1">Protein NO VEIN C-terminal domain-containing protein</fullName>
    </recommendedName>
</protein>
<evidence type="ECO:0000313" key="3">
    <source>
        <dbReference type="Proteomes" id="UP000765802"/>
    </source>
</evidence>
<proteinExistence type="predicted"/>
<dbReference type="InterPro" id="IPR024975">
    <property type="entry name" value="NOV_C"/>
</dbReference>
<evidence type="ECO:0000313" key="2">
    <source>
        <dbReference type="EMBL" id="MBC6491382.1"/>
    </source>
</evidence>
<sequence length="496" mass="58239">MNQRVRTYLINAARQKDKFVYYSDVVKGCDLDIDTSTEFGRRQLSEILVEVSEFENNQQPPRPLLSSLAIYKDKNKNDHGDGFYRIAEKLGKGSFKKLKDDLFAFSEAEECRIFWQQNDNYQKFASITNGTTSKNGIDFFKQDELDFFKQWQYKVYNPNDDEHVKAKNFLMDTVWEKSIYMGREIVKRLQGFELDGKKYWSQRGWSENEKGENVQAAIIKPYTWIKVLRNTDRGKDIFFTFGIDALPTTEAFTYKIDCQDKRDSKLSPAQIELCKSLIPVTAKWNEIAFDELVTKNWDSLIETCVLFVKEHTAHYDAIIESVWGAAIPPTLFKNKLIKKEKPKDGYESIPETKKDFKGVDVDFQRKSKEQKDLGNKGETLVKQREIEFLKERNLHDKAELVDIVQDGKGYDVYSFDELGNEKFIEVKTTTGNEYSPFFLSENEVDFMRLNKNQYCIYRVYNFDEENNFAEFYELNGDIENQLLMKPTQYKVLIKKE</sequence>
<comment type="caution">
    <text evidence="2">The sequence shown here is derived from an EMBL/GenBank/DDBJ whole genome shotgun (WGS) entry which is preliminary data.</text>
</comment>
<dbReference type="Proteomes" id="UP000765802">
    <property type="component" value="Unassembled WGS sequence"/>
</dbReference>
<reference evidence="2 3" key="1">
    <citation type="submission" date="2016-07" db="EMBL/GenBank/DDBJ databases">
        <title>Genome analysis of Flavihumibacter stibioxidans YS-17.</title>
        <authorList>
            <person name="Shi K."/>
            <person name="Han Y."/>
            <person name="Wang G."/>
        </authorList>
    </citation>
    <scope>NUCLEOTIDE SEQUENCE [LARGE SCALE GENOMIC DNA]</scope>
    <source>
        <strain evidence="2 3">YS-17</strain>
    </source>
</reference>
<gene>
    <name evidence="2" type="ORF">BC349_10085</name>
</gene>
<evidence type="ECO:0000259" key="1">
    <source>
        <dbReference type="Pfam" id="PF13020"/>
    </source>
</evidence>
<name>A0ABR7M8Q6_9BACT</name>
<organism evidence="2 3">
    <name type="scientific">Flavihumibacter stibioxidans</name>
    <dbReference type="NCBI Taxonomy" id="1834163"/>
    <lineage>
        <taxon>Bacteria</taxon>
        <taxon>Pseudomonadati</taxon>
        <taxon>Bacteroidota</taxon>
        <taxon>Chitinophagia</taxon>
        <taxon>Chitinophagales</taxon>
        <taxon>Chitinophagaceae</taxon>
        <taxon>Flavihumibacter</taxon>
    </lineage>
</organism>
<dbReference type="EMBL" id="MBUA01000012">
    <property type="protein sequence ID" value="MBC6491382.1"/>
    <property type="molecule type" value="Genomic_DNA"/>
</dbReference>
<dbReference type="RefSeq" id="WP_187256678.1">
    <property type="nucleotide sequence ID" value="NZ_JBHULF010000014.1"/>
</dbReference>
<dbReference type="Pfam" id="PF13020">
    <property type="entry name" value="NOV_C"/>
    <property type="match status" value="1"/>
</dbReference>
<accession>A0ABR7M8Q6</accession>
<feature type="domain" description="Protein NO VEIN C-terminal" evidence="1">
    <location>
        <begin position="389"/>
        <end position="467"/>
    </location>
</feature>
<keyword evidence="3" id="KW-1185">Reference proteome</keyword>